<dbReference type="GO" id="GO:0016020">
    <property type="term" value="C:membrane"/>
    <property type="evidence" value="ECO:0007669"/>
    <property type="project" value="UniProtKB-SubCell"/>
</dbReference>
<dbReference type="Proteomes" id="UP000230069">
    <property type="component" value="Unassembled WGS sequence"/>
</dbReference>
<dbReference type="InParanoid" id="A0A2G5DAB4"/>
<dbReference type="FunCoup" id="A0A2G5DAB4">
    <property type="interactions" value="4"/>
</dbReference>
<evidence type="ECO:0000256" key="7">
    <source>
        <dbReference type="SAM" id="Phobius"/>
    </source>
</evidence>
<evidence type="ECO:0000313" key="10">
    <source>
        <dbReference type="EMBL" id="PIA40412.1"/>
    </source>
</evidence>
<protein>
    <submittedName>
        <fullName evidence="10">Uncharacterized protein</fullName>
    </submittedName>
</protein>
<evidence type="ECO:0000256" key="2">
    <source>
        <dbReference type="ARBA" id="ARBA00007727"/>
    </source>
</evidence>
<keyword evidence="4" id="KW-0735">Signal-anchor</keyword>
<keyword evidence="3 7" id="KW-0812">Transmembrane</keyword>
<keyword evidence="11" id="KW-1185">Reference proteome</keyword>
<evidence type="ECO:0000256" key="5">
    <source>
        <dbReference type="ARBA" id="ARBA00022989"/>
    </source>
</evidence>
<dbReference type="Pfam" id="PF13839">
    <property type="entry name" value="PC-Esterase"/>
    <property type="match status" value="1"/>
</dbReference>
<feature type="transmembrane region" description="Helical" evidence="7">
    <location>
        <begin position="25"/>
        <end position="44"/>
    </location>
</feature>
<evidence type="ECO:0000313" key="11">
    <source>
        <dbReference type="Proteomes" id="UP000230069"/>
    </source>
</evidence>
<dbReference type="InterPro" id="IPR029962">
    <property type="entry name" value="TBL"/>
</dbReference>
<evidence type="ECO:0000259" key="8">
    <source>
        <dbReference type="Pfam" id="PF13839"/>
    </source>
</evidence>
<sequence length="424" mass="49640">MKSPTLEPLHNCRKKDRLHIYKERLTFPLLLWLLGLTILFFILYSTPKHFKFIPKQELHDHEENVAIKPTYDYESCDLFNGQWIPDLNGSLYTNKSCPTMSNSKNCGKHGRKDVDYLNWRWKPYGCDLQRFDAKNFLHIVQGKTLAFIGDSVARNHMESLLCVLSQEQTPVDMYSDTQDRFRTWYFPSHKFTIKVLWTKFFVVGEEKVVNGLKTGKYDLHLDRIENKWAQYLPGVDYAIISSGHWFFRPIYLYEDGNVIGCVYCDDKNISHVQPTFALRTAFRMALTYINDCKECGRLLTIIRTFSPAHFENGEWNTGGRCNRTSIYSEKQINLGGSEWDLKVAQIEEIERVKTDGQNKGKRFEALDVTKAMMMRPDGHPDIHWNNQYMEGYSDCVHWCLPGPIDVWNDLLMAVFRKEDYSSLI</sequence>
<dbReference type="AlphaFoldDB" id="A0A2G5DAB4"/>
<dbReference type="GO" id="GO:0005794">
    <property type="term" value="C:Golgi apparatus"/>
    <property type="evidence" value="ECO:0007669"/>
    <property type="project" value="TreeGrafter"/>
</dbReference>
<accession>A0A2G5DAB4</accession>
<evidence type="ECO:0000256" key="6">
    <source>
        <dbReference type="ARBA" id="ARBA00023136"/>
    </source>
</evidence>
<gene>
    <name evidence="10" type="ORF">AQUCO_02500246v1</name>
</gene>
<reference evidence="10 11" key="1">
    <citation type="submission" date="2017-09" db="EMBL/GenBank/DDBJ databases">
        <title>WGS assembly of Aquilegia coerulea Goldsmith.</title>
        <authorList>
            <person name="Hodges S."/>
            <person name="Kramer E."/>
            <person name="Nordborg M."/>
            <person name="Tomkins J."/>
            <person name="Borevitz J."/>
            <person name="Derieg N."/>
            <person name="Yan J."/>
            <person name="Mihaltcheva S."/>
            <person name="Hayes R.D."/>
            <person name="Rokhsar D."/>
        </authorList>
    </citation>
    <scope>NUCLEOTIDE SEQUENCE [LARGE SCALE GENOMIC DNA]</scope>
    <source>
        <strain evidence="11">cv. Goldsmith</strain>
    </source>
</reference>
<keyword evidence="5 7" id="KW-1133">Transmembrane helix</keyword>
<dbReference type="PANTHER" id="PTHR32285:SF28">
    <property type="entry name" value="XYLOGLUCAN O-ACETYLTRANSFERASE 2"/>
    <property type="match status" value="1"/>
</dbReference>
<evidence type="ECO:0000256" key="1">
    <source>
        <dbReference type="ARBA" id="ARBA00004167"/>
    </source>
</evidence>
<dbReference type="OrthoDB" id="630188at2759"/>
<name>A0A2G5DAB4_AQUCA</name>
<dbReference type="InterPro" id="IPR025846">
    <property type="entry name" value="TBL_N"/>
</dbReference>
<evidence type="ECO:0000259" key="9">
    <source>
        <dbReference type="Pfam" id="PF14416"/>
    </source>
</evidence>
<dbReference type="InterPro" id="IPR026057">
    <property type="entry name" value="TBL_C"/>
</dbReference>
<keyword evidence="6 7" id="KW-0472">Membrane</keyword>
<dbReference type="PANTHER" id="PTHR32285">
    <property type="entry name" value="PROTEIN TRICHOME BIREFRINGENCE-LIKE 9-RELATED"/>
    <property type="match status" value="1"/>
</dbReference>
<comment type="similarity">
    <text evidence="2">Belongs to the PC-esterase family. TBL subfamily.</text>
</comment>
<feature type="domain" description="Trichome birefringence-like N-terminal" evidence="9">
    <location>
        <begin position="74"/>
        <end position="127"/>
    </location>
</feature>
<dbReference type="EMBL" id="KZ305042">
    <property type="protein sequence ID" value="PIA40412.1"/>
    <property type="molecule type" value="Genomic_DNA"/>
</dbReference>
<dbReference type="GO" id="GO:0016413">
    <property type="term" value="F:O-acetyltransferase activity"/>
    <property type="evidence" value="ECO:0007669"/>
    <property type="project" value="InterPro"/>
</dbReference>
<comment type="subcellular location">
    <subcellularLocation>
        <location evidence="1">Membrane</location>
        <topology evidence="1">Single-pass membrane protein</topology>
    </subcellularLocation>
</comment>
<feature type="domain" description="Trichome birefringence-like C-terminal" evidence="8">
    <location>
        <begin position="128"/>
        <end position="413"/>
    </location>
</feature>
<proteinExistence type="inferred from homology"/>
<evidence type="ECO:0000256" key="4">
    <source>
        <dbReference type="ARBA" id="ARBA00022968"/>
    </source>
</evidence>
<evidence type="ECO:0000256" key="3">
    <source>
        <dbReference type="ARBA" id="ARBA00022692"/>
    </source>
</evidence>
<organism evidence="10 11">
    <name type="scientific">Aquilegia coerulea</name>
    <name type="common">Rocky mountain columbine</name>
    <dbReference type="NCBI Taxonomy" id="218851"/>
    <lineage>
        <taxon>Eukaryota</taxon>
        <taxon>Viridiplantae</taxon>
        <taxon>Streptophyta</taxon>
        <taxon>Embryophyta</taxon>
        <taxon>Tracheophyta</taxon>
        <taxon>Spermatophyta</taxon>
        <taxon>Magnoliopsida</taxon>
        <taxon>Ranunculales</taxon>
        <taxon>Ranunculaceae</taxon>
        <taxon>Thalictroideae</taxon>
        <taxon>Aquilegia</taxon>
    </lineage>
</organism>
<dbReference type="Pfam" id="PF14416">
    <property type="entry name" value="PMR5N"/>
    <property type="match status" value="1"/>
</dbReference>